<keyword evidence="1" id="KW-0472">Membrane</keyword>
<dbReference type="EMBL" id="MHTL01000008">
    <property type="protein sequence ID" value="OHA60838.1"/>
    <property type="molecule type" value="Genomic_DNA"/>
</dbReference>
<gene>
    <name evidence="2" type="ORF">A2569_02715</name>
</gene>
<evidence type="ECO:0008006" key="4">
    <source>
        <dbReference type="Google" id="ProtNLM"/>
    </source>
</evidence>
<evidence type="ECO:0000256" key="1">
    <source>
        <dbReference type="SAM" id="Phobius"/>
    </source>
</evidence>
<dbReference type="AlphaFoldDB" id="A0A1G2QK56"/>
<name>A0A1G2QK56_9BACT</name>
<sequence length="70" mass="7726">MQRTKLVLKKTLGVLLLILGLIALVTPLTPGAWLGIVGLELLGWRVVLQDKISARWPKHAERIKKIFGGS</sequence>
<dbReference type="Proteomes" id="UP000177090">
    <property type="component" value="Unassembled WGS sequence"/>
</dbReference>
<evidence type="ECO:0000313" key="3">
    <source>
        <dbReference type="Proteomes" id="UP000177090"/>
    </source>
</evidence>
<feature type="transmembrane region" description="Helical" evidence="1">
    <location>
        <begin position="7"/>
        <end position="25"/>
    </location>
</feature>
<proteinExistence type="predicted"/>
<reference evidence="2 3" key="1">
    <citation type="journal article" date="2016" name="Nat. Commun.">
        <title>Thousands of microbial genomes shed light on interconnected biogeochemical processes in an aquifer system.</title>
        <authorList>
            <person name="Anantharaman K."/>
            <person name="Brown C.T."/>
            <person name="Hug L.A."/>
            <person name="Sharon I."/>
            <person name="Castelle C.J."/>
            <person name="Probst A.J."/>
            <person name="Thomas B.C."/>
            <person name="Singh A."/>
            <person name="Wilkins M.J."/>
            <person name="Karaoz U."/>
            <person name="Brodie E.L."/>
            <person name="Williams K.H."/>
            <person name="Hubbard S.S."/>
            <person name="Banfield J.F."/>
        </authorList>
    </citation>
    <scope>NUCLEOTIDE SEQUENCE [LARGE SCALE GENOMIC DNA]</scope>
</reference>
<protein>
    <recommendedName>
        <fullName evidence="4">Transmembrane protein (PGPGW)</fullName>
    </recommendedName>
</protein>
<organism evidence="2 3">
    <name type="scientific">Candidatus Vogelbacteria bacterium RIFOXYD1_FULL_51_18</name>
    <dbReference type="NCBI Taxonomy" id="1802440"/>
    <lineage>
        <taxon>Bacteria</taxon>
        <taxon>Candidatus Vogeliibacteriota</taxon>
    </lineage>
</organism>
<comment type="caution">
    <text evidence="2">The sequence shown here is derived from an EMBL/GenBank/DDBJ whole genome shotgun (WGS) entry which is preliminary data.</text>
</comment>
<accession>A0A1G2QK56</accession>
<keyword evidence="1" id="KW-0812">Transmembrane</keyword>
<evidence type="ECO:0000313" key="2">
    <source>
        <dbReference type="EMBL" id="OHA60838.1"/>
    </source>
</evidence>
<keyword evidence="1" id="KW-1133">Transmembrane helix</keyword>